<evidence type="ECO:0000313" key="5">
    <source>
        <dbReference type="Proteomes" id="UP000184108"/>
    </source>
</evidence>
<protein>
    <submittedName>
        <fullName evidence="3">Uncharacterized protein</fullName>
    </submittedName>
</protein>
<evidence type="ECO:0000313" key="2">
    <source>
        <dbReference type="EMBL" id="KFF24828.1"/>
    </source>
</evidence>
<reference evidence="5" key="2">
    <citation type="submission" date="2016-11" db="EMBL/GenBank/DDBJ databases">
        <authorList>
            <person name="Varghese N."/>
            <person name="Submissions S."/>
        </authorList>
    </citation>
    <scope>NUCLEOTIDE SEQUENCE [LARGE SCALE GENOMIC DNA]</scope>
    <source>
        <strain evidence="5">YR203</strain>
    </source>
</reference>
<organism evidence="3 5">
    <name type="scientific">Chryseobacterium vrystaatense</name>
    <dbReference type="NCBI Taxonomy" id="307480"/>
    <lineage>
        <taxon>Bacteria</taxon>
        <taxon>Pseudomonadati</taxon>
        <taxon>Bacteroidota</taxon>
        <taxon>Flavobacteriia</taxon>
        <taxon>Flavobacteriales</taxon>
        <taxon>Weeksellaceae</taxon>
        <taxon>Chryseobacterium group</taxon>
        <taxon>Chryseobacterium</taxon>
    </lineage>
</organism>
<evidence type="ECO:0000256" key="1">
    <source>
        <dbReference type="SAM" id="SignalP"/>
    </source>
</evidence>
<dbReference type="Proteomes" id="UP000028719">
    <property type="component" value="Unassembled WGS sequence"/>
</dbReference>
<feature type="chain" id="PRO_5009910504" evidence="1">
    <location>
        <begin position="20"/>
        <end position="182"/>
    </location>
</feature>
<keyword evidence="1" id="KW-0732">Signal</keyword>
<gene>
    <name evidence="2" type="ORF">IW16_18015</name>
    <name evidence="3" type="ORF">SAMN02787073_3404</name>
</gene>
<proteinExistence type="predicted"/>
<dbReference type="EMBL" id="JPRI01000007">
    <property type="protein sequence ID" value="KFF24828.1"/>
    <property type="molecule type" value="Genomic_DNA"/>
</dbReference>
<reference evidence="3" key="3">
    <citation type="submission" date="2016-11" db="EMBL/GenBank/DDBJ databases">
        <authorList>
            <person name="Jaros S."/>
            <person name="Januszkiewicz K."/>
            <person name="Wedrychowicz H."/>
        </authorList>
    </citation>
    <scope>NUCLEOTIDE SEQUENCE [LARGE SCALE GENOMIC DNA]</scope>
    <source>
        <strain evidence="3">YR203</strain>
    </source>
</reference>
<evidence type="ECO:0000313" key="4">
    <source>
        <dbReference type="Proteomes" id="UP000028719"/>
    </source>
</evidence>
<accession>A0A1M5GMS4</accession>
<dbReference type="AlphaFoldDB" id="A0A1M5GMS4"/>
<dbReference type="RefSeq" id="WP_034747196.1">
    <property type="nucleotide sequence ID" value="NZ_FQVE01000004.1"/>
</dbReference>
<reference evidence="2 4" key="1">
    <citation type="submission" date="2014-07" db="EMBL/GenBank/DDBJ databases">
        <title>Genome of Chryseobacterium vrystaatense LMG 22846.</title>
        <authorList>
            <person name="Pipes S.E."/>
            <person name="Stropko S.J."/>
            <person name="Newman J.D."/>
        </authorList>
    </citation>
    <scope>NUCLEOTIDE SEQUENCE [LARGE SCALE GENOMIC DNA]</scope>
    <source>
        <strain evidence="2 4">LMG 22846</strain>
    </source>
</reference>
<keyword evidence="4" id="KW-1185">Reference proteome</keyword>
<dbReference type="OrthoDB" id="1257465at2"/>
<dbReference type="Proteomes" id="UP000184108">
    <property type="component" value="Unassembled WGS sequence"/>
</dbReference>
<evidence type="ECO:0000313" key="3">
    <source>
        <dbReference type="EMBL" id="SHG04802.1"/>
    </source>
</evidence>
<dbReference type="EMBL" id="FQVE01000004">
    <property type="protein sequence ID" value="SHG04802.1"/>
    <property type="molecule type" value="Genomic_DNA"/>
</dbReference>
<sequence length="182" mass="19884">MKKIFTILLGLSIGSAAFAQDGAGSLHVFNDDSYHSLNLHYTLFTINPFICGDGYQALGPNIPLPPGVKTTYVTFLKSSSFASTPHPYPIDNYWYNSTVVPATSISDAVASKQRWAYMKFELRDPNNPGLMNPTLGGSVGFYQNCMSSIPNYITGTSTLNGVNYAFKAEAVTFGGDLWINVW</sequence>
<name>A0A1M5GMS4_9FLAO</name>
<feature type="signal peptide" evidence="1">
    <location>
        <begin position="1"/>
        <end position="19"/>
    </location>
</feature>